<dbReference type="PROSITE" id="PS52019">
    <property type="entry name" value="PKS_MFAS_DH"/>
    <property type="match status" value="1"/>
</dbReference>
<evidence type="ECO:0000256" key="1">
    <source>
        <dbReference type="ARBA" id="ARBA00022450"/>
    </source>
</evidence>
<keyword evidence="1" id="KW-0596">Phosphopantetheine</keyword>
<keyword evidence="2" id="KW-0597">Phosphoprotein</keyword>
<dbReference type="InterPro" id="IPR049551">
    <property type="entry name" value="PKS_DH_C"/>
</dbReference>
<comment type="caution">
    <text evidence="7">The sequence shown here is derived from an EMBL/GenBank/DDBJ whole genome shotgun (WGS) entry which is preliminary data.</text>
</comment>
<organism evidence="7 8">
    <name type="scientific">Macrolepiota fuliginosa MF-IS2</name>
    <dbReference type="NCBI Taxonomy" id="1400762"/>
    <lineage>
        <taxon>Eukaryota</taxon>
        <taxon>Fungi</taxon>
        <taxon>Dikarya</taxon>
        <taxon>Basidiomycota</taxon>
        <taxon>Agaricomycotina</taxon>
        <taxon>Agaricomycetes</taxon>
        <taxon>Agaricomycetidae</taxon>
        <taxon>Agaricales</taxon>
        <taxon>Agaricineae</taxon>
        <taxon>Agaricaceae</taxon>
        <taxon>Macrolepiota</taxon>
    </lineage>
</organism>
<evidence type="ECO:0000256" key="2">
    <source>
        <dbReference type="ARBA" id="ARBA00022553"/>
    </source>
</evidence>
<feature type="compositionally biased region" description="Polar residues" evidence="4">
    <location>
        <begin position="1095"/>
        <end position="1111"/>
    </location>
</feature>
<feature type="chain" id="PRO_5040504201" description="PKS/mFAS DH domain-containing protein" evidence="5">
    <location>
        <begin position="19"/>
        <end position="1551"/>
    </location>
</feature>
<dbReference type="InterPro" id="IPR030918">
    <property type="entry name" value="PT_fungal_PKS"/>
</dbReference>
<feature type="domain" description="PKS/mFAS DH" evidence="6">
    <location>
        <begin position="784"/>
        <end position="1095"/>
    </location>
</feature>
<proteinExistence type="predicted"/>
<feature type="region of interest" description="N-terminal hotdog fold" evidence="3">
    <location>
        <begin position="784"/>
        <end position="916"/>
    </location>
</feature>
<gene>
    <name evidence="7" type="ORF">P691DRAFT_735510</name>
</gene>
<evidence type="ECO:0000256" key="3">
    <source>
        <dbReference type="PROSITE-ProRule" id="PRU01363"/>
    </source>
</evidence>
<dbReference type="InterPro" id="IPR049900">
    <property type="entry name" value="PKS_mFAS_DH"/>
</dbReference>
<dbReference type="Pfam" id="PF00975">
    <property type="entry name" value="Thioesterase"/>
    <property type="match status" value="1"/>
</dbReference>
<dbReference type="Gene3D" id="3.40.50.1820">
    <property type="entry name" value="alpha/beta hydrolase"/>
    <property type="match status" value="1"/>
</dbReference>
<evidence type="ECO:0000256" key="4">
    <source>
        <dbReference type="SAM" id="MobiDB-lite"/>
    </source>
</evidence>
<dbReference type="SUPFAM" id="SSF53474">
    <property type="entry name" value="alpha/beta-Hydrolases"/>
    <property type="match status" value="1"/>
</dbReference>
<name>A0A9P6C0Y9_9AGAR</name>
<sequence>MAPVTVLDLLAPVSACQCMPTSNTSGAREKALHNTSNFSSSAFLSACHEFLIMELSTLSLHILGVASIHPVDFSEPAAFFTLPDGHYHHNPVVLRPALEFHSPTLSCLVAGVTLSFTISRSSLTFVSQVVEAYRLTLWIGAPMQVHYHQVITDLFDNASFPRSQVFVYLMLGLMDAYNRRISDFTTITMNTSFLTDLSVLFSGFPPAAPVYNMDSGTLILIHADSVGVCILSAGVMRHVKLLMFPCSQVLTSILAVDTITPNTVGFEALVGSISGMAISQLLKWSHVVVVVAEGVLIRLWHGGPWASSTEGLDHASHNCISPSALNLSNSRADKKVEQEATNIRISVNKSDAPGAEKLWKISPRHSIISSKVPERQLKAVDHGSGKGLERLIKARSCNLIKSTAEPENKCGFVTLVSSIDRAFKANAHGFNTTNSKQRINHGMLEDTHYISPTPTCGPRMSACYVGVTTCSRLQHVRNEIDVYNRTCKHALGDISYVYALYPNIPSMVIDTASSILGFDQDLPELRVGVKIFSGSDDPFLYPYKGQRKALYSYLRLAGVRVSVVRYSFDMVSKIGDVVDVIGAIRVSLSTPTRSATHPLALARNKPFIHVFETIGICTCCIHVLESQARVGSQVNDLREVQSIGSVMIRNCHVQLLHIPLKTHFSHTEAVSSSVNVLFVDRDRTISLVIPPKNPNHHITDSACDNIATAVQGGWVPFEKPQYALLLTPRVVIGFQLHDIPTRVPYINFPTYPSTRGNTRVPLGEDTLTAPPPHRVLPCLPMADPHILRTWSQHPTQANSYVAVFETPINQPALAIQGHRHCGIPPCSVSVFIEHIFTVLELVRQLLPSSSPGSHAILRKIELTQPLAHGERVSRTIVTNLNAHSGSGTFSIISRVNGSVEESVHMHGEYKVEPILKTSTKFCRTLPVINRRISAVTQSKPRKAPQRFSTRTIYEVIFPRVIDYAKEYRTIRSLVVDPSGMEGFASVQLPASHDRSKSVVCPVFTETLFQVASFMANIQEGPDGTAYVLSGVGSFKVIQEQVNTDASYNVYCNMWRLPDQDVVLANVYARTPSEPPTLIAQVKDMHFRHVCPDSLKNPSHTVTKTPQQTSYTPPAPVFLRGPSSVRMSPSFAPRPSPIFAEVETFEHTPLFPDPPLYSHHLSRHESTTEFLNGIPHSSPSRNMTKPQHGIFSPRTLVPEEHLSEPTLLPVYGQEDLDNSSGVAGDADMAIDSLTSGEAVATPSRCLSSNDPTTRRIQSYFSCHLPNEPSSKSLEVSVHGTRCYRCEDPSSVVPPDSANRLTRALKLDTVPLSLQNSDSKTLPLFLIHDGSGLVNYYHGIISLGRRVWGFTNPKFITSEPWSGITEMAFVYAGHISRISAGPVIVGGWSFGGVVAYETSKQLAMRGVQTQGILVIDSPSPIHHIPLSNGIIDSVVNLNARRPNSDLARLIKTQFIMNSHLLGGYDPRATGGACPPLVFLRSSEGFNPPGVSDVPLWLSDRSDPKISTAGWEEIASGPVEVLDIPGHHFTPFHPTNIKSVAERMIEGCMFLENA</sequence>
<evidence type="ECO:0000313" key="8">
    <source>
        <dbReference type="Proteomes" id="UP000807342"/>
    </source>
</evidence>
<dbReference type="Gene3D" id="3.10.129.110">
    <property type="entry name" value="Polyketide synthase dehydratase"/>
    <property type="match status" value="1"/>
</dbReference>
<dbReference type="OrthoDB" id="329835at2759"/>
<evidence type="ECO:0000259" key="6">
    <source>
        <dbReference type="PROSITE" id="PS52019"/>
    </source>
</evidence>
<accession>A0A9P6C0Y9</accession>
<dbReference type="Pfam" id="PF14765">
    <property type="entry name" value="PS-DH"/>
    <property type="match status" value="1"/>
</dbReference>
<reference evidence="7" key="1">
    <citation type="submission" date="2020-11" db="EMBL/GenBank/DDBJ databases">
        <authorList>
            <consortium name="DOE Joint Genome Institute"/>
            <person name="Ahrendt S."/>
            <person name="Riley R."/>
            <person name="Andreopoulos W."/>
            <person name="Labutti K."/>
            <person name="Pangilinan J."/>
            <person name="Ruiz-Duenas F.J."/>
            <person name="Barrasa J.M."/>
            <person name="Sanchez-Garcia M."/>
            <person name="Camarero S."/>
            <person name="Miyauchi S."/>
            <person name="Serrano A."/>
            <person name="Linde D."/>
            <person name="Babiker R."/>
            <person name="Drula E."/>
            <person name="Ayuso-Fernandez I."/>
            <person name="Pacheco R."/>
            <person name="Padilla G."/>
            <person name="Ferreira P."/>
            <person name="Barriuso J."/>
            <person name="Kellner H."/>
            <person name="Castanera R."/>
            <person name="Alfaro M."/>
            <person name="Ramirez L."/>
            <person name="Pisabarro A.G."/>
            <person name="Kuo A."/>
            <person name="Tritt A."/>
            <person name="Lipzen A."/>
            <person name="He G."/>
            <person name="Yan M."/>
            <person name="Ng V."/>
            <person name="Cullen D."/>
            <person name="Martin F."/>
            <person name="Rosso M.-N."/>
            <person name="Henrissat B."/>
            <person name="Hibbett D."/>
            <person name="Martinez A.T."/>
            <person name="Grigoriev I.V."/>
        </authorList>
    </citation>
    <scope>NUCLEOTIDE SEQUENCE</scope>
    <source>
        <strain evidence="7">MF-IS2</strain>
    </source>
</reference>
<dbReference type="InterPro" id="IPR001031">
    <property type="entry name" value="Thioesterase"/>
</dbReference>
<dbReference type="InterPro" id="IPR042104">
    <property type="entry name" value="PKS_dehydratase_sf"/>
</dbReference>
<evidence type="ECO:0000313" key="7">
    <source>
        <dbReference type="EMBL" id="KAF9445105.1"/>
    </source>
</evidence>
<dbReference type="InterPro" id="IPR029058">
    <property type="entry name" value="AB_hydrolase_fold"/>
</dbReference>
<feature type="region of interest" description="Disordered" evidence="4">
    <location>
        <begin position="1095"/>
        <end position="1114"/>
    </location>
</feature>
<keyword evidence="8" id="KW-1185">Reference proteome</keyword>
<feature type="region of interest" description="C-terminal hotdog fold" evidence="3">
    <location>
        <begin position="943"/>
        <end position="1095"/>
    </location>
</feature>
<feature type="signal peptide" evidence="5">
    <location>
        <begin position="1"/>
        <end position="18"/>
    </location>
</feature>
<keyword evidence="5" id="KW-0732">Signal</keyword>
<evidence type="ECO:0000256" key="5">
    <source>
        <dbReference type="SAM" id="SignalP"/>
    </source>
</evidence>
<protein>
    <recommendedName>
        <fullName evidence="6">PKS/mFAS DH domain-containing protein</fullName>
    </recommendedName>
</protein>
<dbReference type="Proteomes" id="UP000807342">
    <property type="component" value="Unassembled WGS sequence"/>
</dbReference>
<dbReference type="EMBL" id="MU151324">
    <property type="protein sequence ID" value="KAF9445105.1"/>
    <property type="molecule type" value="Genomic_DNA"/>
</dbReference>
<dbReference type="NCBIfam" id="TIGR04532">
    <property type="entry name" value="PT_fungal_PKS"/>
    <property type="match status" value="1"/>
</dbReference>
<comment type="caution">
    <text evidence="3">Lacks conserved residue(s) required for the propagation of feature annotation.</text>
</comment>